<reference evidence="2" key="1">
    <citation type="submission" date="2024-02" db="EMBL/GenBank/DDBJ databases">
        <title>Sediminibacterium planktonica sp. nov. and Sediminibacterium longus sp. nov., isolated from surface lake and river water.</title>
        <authorList>
            <person name="Watanabe K."/>
            <person name="Takemine S."/>
            <person name="Ishii Y."/>
            <person name="Ogata Y."/>
            <person name="Shindo C."/>
            <person name="Suda W."/>
        </authorList>
    </citation>
    <scope>NUCLEOTIDE SEQUENCE</scope>
    <source>
        <strain evidence="2">KACHI17</strain>
    </source>
</reference>
<feature type="transmembrane region" description="Helical" evidence="1">
    <location>
        <begin position="12"/>
        <end position="32"/>
    </location>
</feature>
<dbReference type="InterPro" id="IPR045385">
    <property type="entry name" value="DUF6526"/>
</dbReference>
<dbReference type="RefSeq" id="WP_353550147.1">
    <property type="nucleotide sequence ID" value="NZ_AP029612.1"/>
</dbReference>
<organism evidence="2">
    <name type="scientific">Sediminibacterium sp. KACHI17</name>
    <dbReference type="NCBI Taxonomy" id="1751071"/>
    <lineage>
        <taxon>Bacteria</taxon>
        <taxon>Pseudomonadati</taxon>
        <taxon>Bacteroidota</taxon>
        <taxon>Chitinophagia</taxon>
        <taxon>Chitinophagales</taxon>
        <taxon>Chitinophagaceae</taxon>
        <taxon>Sediminibacterium</taxon>
    </lineage>
</organism>
<evidence type="ECO:0000313" key="2">
    <source>
        <dbReference type="EMBL" id="BFG69845.1"/>
    </source>
</evidence>
<keyword evidence="1" id="KW-0812">Transmembrane</keyword>
<gene>
    <name evidence="2" type="ORF">KACHI17_07260</name>
</gene>
<name>A0AAT9GGT1_9BACT</name>
<dbReference type="EMBL" id="AP029612">
    <property type="protein sequence ID" value="BFG69845.1"/>
    <property type="molecule type" value="Genomic_DNA"/>
</dbReference>
<sequence length="142" mass="16318">MSQQSFTNHTRYVPLWHYVTAPAIFSLLIGSFYNLKDASDSNLYSASLICLIAVILVLVFWYVRAFALKAQDRAIRAEEQFRHFILTGKPLPKELRLRQIIALRFASDEEFPALAAKAANEKMGSKEIKASIKHWRPDYSRV</sequence>
<proteinExistence type="predicted"/>
<evidence type="ECO:0000256" key="1">
    <source>
        <dbReference type="SAM" id="Phobius"/>
    </source>
</evidence>
<feature type="transmembrane region" description="Helical" evidence="1">
    <location>
        <begin position="44"/>
        <end position="63"/>
    </location>
</feature>
<keyword evidence="1" id="KW-0472">Membrane</keyword>
<evidence type="ECO:0008006" key="3">
    <source>
        <dbReference type="Google" id="ProtNLM"/>
    </source>
</evidence>
<protein>
    <recommendedName>
        <fullName evidence="3">ABC transporter permease</fullName>
    </recommendedName>
</protein>
<dbReference type="AlphaFoldDB" id="A0AAT9GGT1"/>
<keyword evidence="1" id="KW-1133">Transmembrane helix</keyword>
<dbReference type="Pfam" id="PF20136">
    <property type="entry name" value="DUF6526"/>
    <property type="match status" value="1"/>
</dbReference>
<accession>A0AAT9GGT1</accession>